<dbReference type="SUPFAM" id="SSF159664">
    <property type="entry name" value="CobE/GbiG C-terminal domain-like"/>
    <property type="match status" value="1"/>
</dbReference>
<organism evidence="2 3">
    <name type="scientific">Candidatus Macondimonas diazotrophica</name>
    <dbReference type="NCBI Taxonomy" id="2305248"/>
    <lineage>
        <taxon>Bacteria</taxon>
        <taxon>Pseudomonadati</taxon>
        <taxon>Pseudomonadota</taxon>
        <taxon>Gammaproteobacteria</taxon>
        <taxon>Chromatiales</taxon>
        <taxon>Ectothiorhodospiraceae</taxon>
        <taxon>Candidatus Macondimonas</taxon>
    </lineage>
</organism>
<evidence type="ECO:0000313" key="2">
    <source>
        <dbReference type="EMBL" id="TFZ82183.1"/>
    </source>
</evidence>
<dbReference type="EMBL" id="SRIO01000011">
    <property type="protein sequence ID" value="TFZ82183.1"/>
    <property type="molecule type" value="Genomic_DNA"/>
</dbReference>
<dbReference type="InterPro" id="IPR036518">
    <property type="entry name" value="CobE/GbiG_C_sf"/>
</dbReference>
<feature type="domain" description="CobE/GbiG C-terminal" evidence="1">
    <location>
        <begin position="4"/>
        <end position="128"/>
    </location>
</feature>
<dbReference type="PANTHER" id="PTHR37477:SF1">
    <property type="entry name" value="COBALT-PRECORRIN-5A HYDROLASE"/>
    <property type="match status" value="1"/>
</dbReference>
<dbReference type="Gene3D" id="3.30.420.180">
    <property type="entry name" value="CobE/GbiG C-terminal domain"/>
    <property type="match status" value="1"/>
</dbReference>
<dbReference type="GO" id="GO:0009236">
    <property type="term" value="P:cobalamin biosynthetic process"/>
    <property type="evidence" value="ECO:0007669"/>
    <property type="project" value="InterPro"/>
</dbReference>
<dbReference type="Proteomes" id="UP000297890">
    <property type="component" value="Unassembled WGS sequence"/>
</dbReference>
<name>A0A4Z0F7A8_9GAMM</name>
<dbReference type="InterPro" id="IPR002750">
    <property type="entry name" value="CobE/GbiG_C"/>
</dbReference>
<reference evidence="2 3" key="1">
    <citation type="journal article" date="2019" name="ISME J.">
        <title>Candidatus Macondimonas diazotrophica, a novel gammaproteobacterial genus dominating crude-oil-contaminated coastal sediments.</title>
        <authorList>
            <person name="Karthikeyan S."/>
            <person name="Konstantinidis K."/>
        </authorList>
    </citation>
    <scope>NUCLEOTIDE SEQUENCE [LARGE SCALE GENOMIC DNA]</scope>
    <source>
        <strain evidence="2 3">KTK01</strain>
    </source>
</reference>
<dbReference type="PANTHER" id="PTHR37477">
    <property type="entry name" value="COBALT-PRECORRIN-5A HYDROLASE"/>
    <property type="match status" value="1"/>
</dbReference>
<dbReference type="Pfam" id="PF01890">
    <property type="entry name" value="CbiG_C"/>
    <property type="match status" value="1"/>
</dbReference>
<comment type="caution">
    <text evidence="2">The sequence shown here is derived from an EMBL/GenBank/DDBJ whole genome shotgun (WGS) entry which is preliminary data.</text>
</comment>
<dbReference type="InterPro" id="IPR052553">
    <property type="entry name" value="CbiG_hydrolase"/>
</dbReference>
<keyword evidence="3" id="KW-1185">Reference proteome</keyword>
<dbReference type="OrthoDB" id="5795649at2"/>
<sequence>MRQVIVGLGCDRDAAIGTVRAAVDQALALAGLESTAVDAVATIDRKRDEGAILALAAERGWTLHFFSAAALAVVAVPSPSETVRRHMGTPSVAEAAALLAAGAGIEALVLEKHKHRGTDGKHATVSIARRTSA</sequence>
<evidence type="ECO:0000313" key="3">
    <source>
        <dbReference type="Proteomes" id="UP000297890"/>
    </source>
</evidence>
<evidence type="ECO:0000259" key="1">
    <source>
        <dbReference type="Pfam" id="PF01890"/>
    </source>
</evidence>
<accession>A0A4Z0F7A8</accession>
<dbReference type="RefSeq" id="WP_135282111.1">
    <property type="nucleotide sequence ID" value="NZ_SRIO01000011.1"/>
</dbReference>
<proteinExistence type="predicted"/>
<protein>
    <submittedName>
        <fullName evidence="2">Cobalamin biosynthesis protein</fullName>
    </submittedName>
</protein>
<gene>
    <name evidence="2" type="ORF">E4680_09180</name>
</gene>
<dbReference type="AlphaFoldDB" id="A0A4Z0F7A8"/>